<evidence type="ECO:0000256" key="2">
    <source>
        <dbReference type="ARBA" id="ARBA00004496"/>
    </source>
</evidence>
<dbReference type="SMART" id="SM00572">
    <property type="entry name" value="DZF"/>
    <property type="match status" value="1"/>
</dbReference>
<name>A0A8B9H5E5_ASTMX</name>
<dbReference type="GO" id="GO:0003677">
    <property type="term" value="F:DNA binding"/>
    <property type="evidence" value="ECO:0007669"/>
    <property type="project" value="UniProtKB-KW"/>
</dbReference>
<evidence type="ECO:0000313" key="16">
    <source>
        <dbReference type="Ensembl" id="ENSAMXP00005008512.1"/>
    </source>
</evidence>
<dbReference type="CDD" id="cd19912">
    <property type="entry name" value="DSRM_ILF3_rpt2"/>
    <property type="match status" value="1"/>
</dbReference>
<dbReference type="InterPro" id="IPR014720">
    <property type="entry name" value="dsRBD_dom"/>
</dbReference>
<evidence type="ECO:0000256" key="3">
    <source>
        <dbReference type="ARBA" id="ARBA00022490"/>
    </source>
</evidence>
<keyword evidence="5" id="KW-0677">Repeat</keyword>
<dbReference type="Gene3D" id="1.10.1410.40">
    <property type="match status" value="1"/>
</dbReference>
<dbReference type="FunFam" id="3.30.160.20:FF:000006">
    <property type="entry name" value="interleukin enhancer-binding factor 3 isoform X2"/>
    <property type="match status" value="1"/>
</dbReference>
<evidence type="ECO:0008006" key="18">
    <source>
        <dbReference type="Google" id="ProtNLM"/>
    </source>
</evidence>
<dbReference type="PANTHER" id="PTHR45762">
    <property type="entry name" value="ZINC FINGER RNA-BINDING PROTEIN"/>
    <property type="match status" value="1"/>
</dbReference>
<feature type="domain" description="DRBM" evidence="14">
    <location>
        <begin position="481"/>
        <end position="547"/>
    </location>
</feature>
<dbReference type="Ensembl" id="ENSAMXT00005009524.1">
    <property type="protein sequence ID" value="ENSAMXP00005008512.1"/>
    <property type="gene ID" value="ENSAMXG00005003278.1"/>
</dbReference>
<comment type="subcellular location">
    <subcellularLocation>
        <location evidence="2">Cytoplasm</location>
    </subcellularLocation>
    <subcellularLocation>
        <location evidence="1">Nucleus</location>
    </subcellularLocation>
</comment>
<dbReference type="Pfam" id="PF07528">
    <property type="entry name" value="DZF_N"/>
    <property type="match status" value="1"/>
</dbReference>
<dbReference type="FunFam" id="3.30.160.20:FF:000008">
    <property type="entry name" value="interleukin enhancer-binding factor 3 isoform X2"/>
    <property type="match status" value="1"/>
</dbReference>
<organism evidence="16 17">
    <name type="scientific">Astyanax mexicanus</name>
    <name type="common">Blind cave fish</name>
    <name type="synonym">Astyanax fasciatus mexicanus</name>
    <dbReference type="NCBI Taxonomy" id="7994"/>
    <lineage>
        <taxon>Eukaryota</taxon>
        <taxon>Metazoa</taxon>
        <taxon>Chordata</taxon>
        <taxon>Craniata</taxon>
        <taxon>Vertebrata</taxon>
        <taxon>Euteleostomi</taxon>
        <taxon>Actinopterygii</taxon>
        <taxon>Neopterygii</taxon>
        <taxon>Teleostei</taxon>
        <taxon>Ostariophysi</taxon>
        <taxon>Characiformes</taxon>
        <taxon>Characoidei</taxon>
        <taxon>Acestrorhamphidae</taxon>
        <taxon>Acestrorhamphinae</taxon>
        <taxon>Astyanax</taxon>
    </lineage>
</organism>
<accession>A0A8B9H5E5</accession>
<keyword evidence="9" id="KW-0238">DNA-binding</keyword>
<dbReference type="InterPro" id="IPR006561">
    <property type="entry name" value="DZF_dom"/>
</dbReference>
<dbReference type="AlphaFoldDB" id="A0A8B9H5E5"/>
<dbReference type="InterPro" id="IPR043519">
    <property type="entry name" value="NT_sf"/>
</dbReference>
<keyword evidence="7" id="KW-0805">Transcription regulation</keyword>
<dbReference type="GO" id="GO:0005737">
    <property type="term" value="C:cytoplasm"/>
    <property type="evidence" value="ECO:0007669"/>
    <property type="project" value="UniProtKB-SubCell"/>
</dbReference>
<evidence type="ECO:0000256" key="1">
    <source>
        <dbReference type="ARBA" id="ARBA00004123"/>
    </source>
</evidence>
<gene>
    <name evidence="16" type="primary">ilf3b</name>
</gene>
<dbReference type="Gene3D" id="3.30.460.10">
    <property type="entry name" value="Beta Polymerase, domain 2"/>
    <property type="match status" value="1"/>
</dbReference>
<dbReference type="Pfam" id="PF20965">
    <property type="entry name" value="DZF_C"/>
    <property type="match status" value="1"/>
</dbReference>
<dbReference type="PROSITE" id="PS51703">
    <property type="entry name" value="DZF"/>
    <property type="match status" value="1"/>
</dbReference>
<dbReference type="PANTHER" id="PTHR45762:SF4">
    <property type="entry name" value="INTERLEUKIN ENHANCER-BINDING FACTOR 3"/>
    <property type="match status" value="1"/>
</dbReference>
<evidence type="ECO:0000256" key="8">
    <source>
        <dbReference type="ARBA" id="ARBA00023118"/>
    </source>
</evidence>
<evidence type="ECO:0000259" key="15">
    <source>
        <dbReference type="PROSITE" id="PS51703"/>
    </source>
</evidence>
<proteinExistence type="predicted"/>
<sequence length="624" mass="68808">MRIFVNDDRHVMAKHSAIYPTQEELEAVQNMVSHTERALKAVSDWLDEQERGTAKTQTDTDVDGEKESEPKTAEQATRSLRGVMRVGLVAKGLLLKGDLGLELVLLCKDKPTTTLLRKVAENLGVQLKLITEDKYEVTPSIREASIVIKNAKQPPLSLTIHLTSPVVREEAEKRAAGETLSVNDPPDVLDRQKCLAALASLRHAKWFQARANGLRSCVIVIRILRDLCARVPTWAPLRGWPLELLCEKAIGTGNRPMGAGEALRRVLECLASGILMADGSGISDPCEKDPTDAIGHMDYQQREDITQSAQHALRLSAFGQLHKVLGMDPLPSKMPRKPKSETPIDYTEDGSDDKSPNKKKKKLQKKSGEEKSEPPQAMNALMRLNQLKPGLQYKLISQTGPVHVPVFTMSVEVDGKNFEASGPSKRTAKLHVAVKVLQDMGLPTGITTVCVKDFNWCMLFSVNCDHDTATARQQGPILTKHGKNPVMELNEKRRGLKYELISETGGSHDKRFVMEVEIDGQKFQGTGSNKKVAKAYAALAALEKLFPEGSVSDAAKKKKTMVIPLFLFYQLYGTFNTAATQESFTLLPTVFYGDQEHCPEDYGKCSSANKATHTKGLSPPKPQA</sequence>
<feature type="domain" description="DZF" evidence="15">
    <location>
        <begin position="2"/>
        <end position="367"/>
    </location>
</feature>
<evidence type="ECO:0000259" key="14">
    <source>
        <dbReference type="PROSITE" id="PS50137"/>
    </source>
</evidence>
<feature type="region of interest" description="Disordered" evidence="13">
    <location>
        <begin position="605"/>
        <end position="624"/>
    </location>
</feature>
<reference evidence="16" key="1">
    <citation type="submission" date="2025-08" db="UniProtKB">
        <authorList>
            <consortium name="Ensembl"/>
        </authorList>
    </citation>
    <scope>IDENTIFICATION</scope>
</reference>
<dbReference type="GO" id="GO:0071011">
    <property type="term" value="C:precatalytic spliceosome"/>
    <property type="evidence" value="ECO:0007669"/>
    <property type="project" value="TreeGrafter"/>
</dbReference>
<evidence type="ECO:0000256" key="10">
    <source>
        <dbReference type="ARBA" id="ARBA00023163"/>
    </source>
</evidence>
<keyword evidence="4" id="KW-0597">Phosphoprotein</keyword>
<dbReference type="FunFam" id="3.30.460.10:FF:000003">
    <property type="entry name" value="interleukin enhancer-binding factor 3 isoform X2"/>
    <property type="match status" value="1"/>
</dbReference>
<dbReference type="PROSITE" id="PS50137">
    <property type="entry name" value="DS_RBD"/>
    <property type="match status" value="2"/>
</dbReference>
<evidence type="ECO:0000256" key="11">
    <source>
        <dbReference type="ARBA" id="ARBA00023242"/>
    </source>
</evidence>
<dbReference type="SMART" id="SM00358">
    <property type="entry name" value="DSRM"/>
    <property type="match status" value="2"/>
</dbReference>
<evidence type="ECO:0000256" key="5">
    <source>
        <dbReference type="ARBA" id="ARBA00022737"/>
    </source>
</evidence>
<dbReference type="GO" id="GO:0051607">
    <property type="term" value="P:defense response to virus"/>
    <property type="evidence" value="ECO:0007669"/>
    <property type="project" value="UniProtKB-KW"/>
</dbReference>
<keyword evidence="8" id="KW-0051">Antiviral defense</keyword>
<keyword evidence="6 12" id="KW-0694">RNA-binding</keyword>
<dbReference type="GO" id="GO:0003727">
    <property type="term" value="F:single-stranded RNA binding"/>
    <property type="evidence" value="ECO:0007669"/>
    <property type="project" value="TreeGrafter"/>
</dbReference>
<feature type="compositionally biased region" description="Basic and acidic residues" evidence="13">
    <location>
        <begin position="63"/>
        <end position="72"/>
    </location>
</feature>
<evidence type="ECO:0000313" key="17">
    <source>
        <dbReference type="Proteomes" id="UP000694621"/>
    </source>
</evidence>
<dbReference type="InterPro" id="IPR049402">
    <property type="entry name" value="DZF_dom_C"/>
</dbReference>
<dbReference type="Proteomes" id="UP000694621">
    <property type="component" value="Unplaced"/>
</dbReference>
<evidence type="ECO:0000256" key="7">
    <source>
        <dbReference type="ARBA" id="ARBA00023015"/>
    </source>
</evidence>
<evidence type="ECO:0000256" key="9">
    <source>
        <dbReference type="ARBA" id="ARBA00023125"/>
    </source>
</evidence>
<evidence type="ECO:0000256" key="4">
    <source>
        <dbReference type="ARBA" id="ARBA00022553"/>
    </source>
</evidence>
<dbReference type="InterPro" id="IPR049401">
    <property type="entry name" value="DZF_dom_N"/>
</dbReference>
<dbReference type="InterPro" id="IPR033099">
    <property type="entry name" value="DSRM1_ILF3"/>
</dbReference>
<feature type="region of interest" description="Disordered" evidence="13">
    <location>
        <begin position="46"/>
        <end position="76"/>
    </location>
</feature>
<evidence type="ECO:0000256" key="6">
    <source>
        <dbReference type="ARBA" id="ARBA00022884"/>
    </source>
</evidence>
<keyword evidence="3" id="KW-0963">Cytoplasm</keyword>
<dbReference type="GO" id="GO:0003725">
    <property type="term" value="F:double-stranded RNA binding"/>
    <property type="evidence" value="ECO:0007669"/>
    <property type="project" value="InterPro"/>
</dbReference>
<keyword evidence="11" id="KW-0539">Nucleus</keyword>
<keyword evidence="10" id="KW-0804">Transcription</keyword>
<dbReference type="CDD" id="cd19910">
    <property type="entry name" value="DSRM_ILF3_rpt1"/>
    <property type="match status" value="1"/>
</dbReference>
<evidence type="ECO:0000256" key="12">
    <source>
        <dbReference type="PROSITE-ProRule" id="PRU00266"/>
    </source>
</evidence>
<feature type="region of interest" description="Disordered" evidence="13">
    <location>
        <begin position="326"/>
        <end position="376"/>
    </location>
</feature>
<dbReference type="Gene3D" id="3.30.160.20">
    <property type="match status" value="2"/>
</dbReference>
<dbReference type="FunFam" id="1.10.1410.40:FF:000001">
    <property type="entry name" value="interleukin enhancer-binding factor 3 isoform X1"/>
    <property type="match status" value="1"/>
</dbReference>
<protein>
    <recommendedName>
        <fullName evidence="18">Spermatid perinuclear RNA-binding protein</fullName>
    </recommendedName>
</protein>
<dbReference type="SUPFAM" id="SSF54768">
    <property type="entry name" value="dsRNA-binding domain-like"/>
    <property type="match status" value="2"/>
</dbReference>
<evidence type="ECO:0000256" key="13">
    <source>
        <dbReference type="SAM" id="MobiDB-lite"/>
    </source>
</evidence>
<dbReference type="Pfam" id="PF00035">
    <property type="entry name" value="dsrm"/>
    <property type="match status" value="2"/>
</dbReference>
<feature type="domain" description="DRBM" evidence="14">
    <location>
        <begin position="373"/>
        <end position="442"/>
    </location>
</feature>